<gene>
    <name evidence="2" type="ORF">AKJ31_01960</name>
</gene>
<dbReference type="InterPro" id="IPR016879">
    <property type="entry name" value="UCP028299"/>
</dbReference>
<sequence length="118" mass="12932">MIKVLSLAGLVLVSTASFAGLSGSYETRVTTSSMVGEPVASKEAAYAAGKMMLQDVNAQSPRELGQNAYLNSNDLVDKRSVELLDSQITIKEVMTSNGDIAYQPVMNIKYTYRFRERE</sequence>
<evidence type="ECO:0000313" key="2">
    <source>
        <dbReference type="EMBL" id="KOO09152.1"/>
    </source>
</evidence>
<dbReference type="Pfam" id="PF11777">
    <property type="entry name" value="DUF3316"/>
    <property type="match status" value="1"/>
</dbReference>
<evidence type="ECO:0000313" key="3">
    <source>
        <dbReference type="Proteomes" id="UP000037530"/>
    </source>
</evidence>
<dbReference type="PATRIC" id="fig|171383.3.peg.406"/>
<keyword evidence="1" id="KW-0732">Signal</keyword>
<feature type="chain" id="PRO_5005600564" evidence="1">
    <location>
        <begin position="20"/>
        <end position="118"/>
    </location>
</feature>
<dbReference type="RefSeq" id="WP_053407405.1">
    <property type="nucleotide sequence ID" value="NZ_DAIPHI010000119.1"/>
</dbReference>
<dbReference type="EMBL" id="LHPI01000001">
    <property type="protein sequence ID" value="KOO09152.1"/>
    <property type="molecule type" value="Genomic_DNA"/>
</dbReference>
<dbReference type="AlphaFoldDB" id="A0A0M0I4W1"/>
<dbReference type="PIRSF" id="PIRSF028299">
    <property type="entry name" value="UCP028299"/>
    <property type="match status" value="1"/>
</dbReference>
<evidence type="ECO:0000256" key="1">
    <source>
        <dbReference type="SAM" id="SignalP"/>
    </source>
</evidence>
<feature type="signal peptide" evidence="1">
    <location>
        <begin position="1"/>
        <end position="19"/>
    </location>
</feature>
<reference evidence="3" key="1">
    <citation type="submission" date="2015-08" db="EMBL/GenBank/DDBJ databases">
        <title>Vibrio galatheae sp. nov., a novel member of the Vibrionaceae family isolated from the Solomon Islands.</title>
        <authorList>
            <person name="Giubergia S."/>
            <person name="Machado H."/>
            <person name="Mateiu R.V."/>
            <person name="Gram L."/>
        </authorList>
    </citation>
    <scope>NUCLEOTIDE SEQUENCE [LARGE SCALE GENOMIC DNA]</scope>
    <source>
        <strain evidence="3">DSM 19134</strain>
    </source>
</reference>
<comment type="caution">
    <text evidence="2">The sequence shown here is derived from an EMBL/GenBank/DDBJ whole genome shotgun (WGS) entry which is preliminary data.</text>
</comment>
<accession>A0A0M0I4W1</accession>
<organism evidence="2 3">
    <name type="scientific">Vibrio hepatarius</name>
    <dbReference type="NCBI Taxonomy" id="171383"/>
    <lineage>
        <taxon>Bacteria</taxon>
        <taxon>Pseudomonadati</taxon>
        <taxon>Pseudomonadota</taxon>
        <taxon>Gammaproteobacteria</taxon>
        <taxon>Vibrionales</taxon>
        <taxon>Vibrionaceae</taxon>
        <taxon>Vibrio</taxon>
        <taxon>Vibrio oreintalis group</taxon>
    </lineage>
</organism>
<dbReference type="OrthoDB" id="5824336at2"/>
<name>A0A0M0I4W1_9VIBR</name>
<protein>
    <submittedName>
        <fullName evidence="2">Acyl-CoA synthetase</fullName>
    </submittedName>
</protein>
<keyword evidence="3" id="KW-1185">Reference proteome</keyword>
<dbReference type="Proteomes" id="UP000037530">
    <property type="component" value="Unassembled WGS sequence"/>
</dbReference>
<proteinExistence type="predicted"/>